<keyword evidence="2" id="KW-1185">Reference proteome</keyword>
<evidence type="ECO:0000313" key="2">
    <source>
        <dbReference type="Proteomes" id="UP001576726"/>
    </source>
</evidence>
<protein>
    <submittedName>
        <fullName evidence="1">Uncharacterized protein</fullName>
    </submittedName>
</protein>
<dbReference type="EMBL" id="JBHFGJ010000003">
    <property type="protein sequence ID" value="MFB2652693.1"/>
    <property type="molecule type" value="Genomic_DNA"/>
</dbReference>
<organism evidence="1 2">
    <name type="scientific">Shewanella seohaensis</name>
    <dbReference type="NCBI Taxonomy" id="755175"/>
    <lineage>
        <taxon>Bacteria</taxon>
        <taxon>Pseudomonadati</taxon>
        <taxon>Pseudomonadota</taxon>
        <taxon>Gammaproteobacteria</taxon>
        <taxon>Alteromonadales</taxon>
        <taxon>Shewanellaceae</taxon>
        <taxon>Shewanella</taxon>
    </lineage>
</organism>
<dbReference type="Proteomes" id="UP001576726">
    <property type="component" value="Unassembled WGS sequence"/>
</dbReference>
<evidence type="ECO:0000313" key="1">
    <source>
        <dbReference type="EMBL" id="MFB2652693.1"/>
    </source>
</evidence>
<sequence length="128" mass="13826">MNKVLYIPAPFKAVGKNVTKKVPTGEKKKGLFGGEKDVTETVTEWVQTGFSDSEIDGEALSKNISEAVSVLNSDGYKVVLITPITSGKYDYKWKVDTFIGAGEGGYAYGYGYGYSYTEGVTIIGEKIA</sequence>
<name>A0ABV4VU37_9GAMM</name>
<accession>A0ABV4VU37</accession>
<reference evidence="1 2" key="1">
    <citation type="submission" date="2024-09" db="EMBL/GenBank/DDBJ databases">
        <authorList>
            <person name="Zhang Y."/>
        </authorList>
    </citation>
    <scope>NUCLEOTIDE SEQUENCE [LARGE SCALE GENOMIC DNA]</scope>
    <source>
        <strain evidence="1 2">SH314</strain>
    </source>
</reference>
<gene>
    <name evidence="1" type="ORF">ACE02L_08070</name>
</gene>
<proteinExistence type="predicted"/>
<dbReference type="RefSeq" id="WP_374918887.1">
    <property type="nucleotide sequence ID" value="NZ_JBHFGJ010000003.1"/>
</dbReference>
<comment type="caution">
    <text evidence="1">The sequence shown here is derived from an EMBL/GenBank/DDBJ whole genome shotgun (WGS) entry which is preliminary data.</text>
</comment>